<dbReference type="GO" id="GO:0006355">
    <property type="term" value="P:regulation of DNA-templated transcription"/>
    <property type="evidence" value="ECO:0007669"/>
    <property type="project" value="InterPro"/>
</dbReference>
<protein>
    <recommendedName>
        <fullName evidence="1">Antitoxin-like ribbon-helix-helix domain-containing protein</fullName>
    </recommendedName>
</protein>
<evidence type="ECO:0000313" key="3">
    <source>
        <dbReference type="Proteomes" id="UP001163687"/>
    </source>
</evidence>
<dbReference type="Proteomes" id="UP001163687">
    <property type="component" value="Chromosome"/>
</dbReference>
<keyword evidence="3" id="KW-1185">Reference proteome</keyword>
<dbReference type="AlphaFoldDB" id="A0AA35CPC7"/>
<sequence>MAEVYKVDDEKWSKLIVRLPREWHRQLRILAAERETTLAAVVLEALEQVLREAGRLPKDESGPQTGR</sequence>
<dbReference type="Gene3D" id="1.10.1220.10">
    <property type="entry name" value="Met repressor-like"/>
    <property type="match status" value="1"/>
</dbReference>
<organism evidence="2 3">
    <name type="scientific">Caldinitratiruptor microaerophilus</name>
    <dbReference type="NCBI Taxonomy" id="671077"/>
    <lineage>
        <taxon>Bacteria</taxon>
        <taxon>Bacillati</taxon>
        <taxon>Bacillota</taxon>
        <taxon>Clostridia</taxon>
        <taxon>Eubacteriales</taxon>
        <taxon>Symbiobacteriaceae</taxon>
        <taxon>Caldinitratiruptor</taxon>
    </lineage>
</organism>
<accession>A0AA35CPC7</accession>
<dbReference type="InterPro" id="IPR010985">
    <property type="entry name" value="Ribbon_hlx_hlx"/>
</dbReference>
<proteinExistence type="predicted"/>
<evidence type="ECO:0000313" key="2">
    <source>
        <dbReference type="EMBL" id="BDG62338.1"/>
    </source>
</evidence>
<reference evidence="2" key="1">
    <citation type="submission" date="2022-03" db="EMBL/GenBank/DDBJ databases">
        <title>Complete genome sequence of Caldinitratiruptor microaerophilus.</title>
        <authorList>
            <person name="Mukaiyama R."/>
            <person name="Nishiyama T."/>
            <person name="Ueda K."/>
        </authorList>
    </citation>
    <scope>NUCLEOTIDE SEQUENCE</scope>
    <source>
        <strain evidence="2">JCM 16183</strain>
    </source>
</reference>
<name>A0AA35CPC7_9FIRM</name>
<evidence type="ECO:0000259" key="1">
    <source>
        <dbReference type="Pfam" id="PF20605"/>
    </source>
</evidence>
<dbReference type="EMBL" id="AP025628">
    <property type="protein sequence ID" value="BDG62338.1"/>
    <property type="molecule type" value="Genomic_DNA"/>
</dbReference>
<dbReference type="InterPro" id="IPR046765">
    <property type="entry name" value="Antitox_RHH"/>
</dbReference>
<dbReference type="SUPFAM" id="SSF47598">
    <property type="entry name" value="Ribbon-helix-helix"/>
    <property type="match status" value="1"/>
</dbReference>
<dbReference type="InterPro" id="IPR013321">
    <property type="entry name" value="Arc_rbn_hlx_hlx"/>
</dbReference>
<dbReference type="Pfam" id="PF20605">
    <property type="entry name" value="Antitox_RHH"/>
    <property type="match status" value="1"/>
</dbReference>
<dbReference type="RefSeq" id="WP_264842927.1">
    <property type="nucleotide sequence ID" value="NZ_AP025628.1"/>
</dbReference>
<gene>
    <name evidence="2" type="ORF">caldi_34280</name>
</gene>
<dbReference type="KEGG" id="cmic:caldi_34280"/>
<feature type="domain" description="Antitoxin-like ribbon-helix-helix" evidence="1">
    <location>
        <begin position="22"/>
        <end position="55"/>
    </location>
</feature>